<dbReference type="InterPro" id="IPR007210">
    <property type="entry name" value="ABC_Gly_betaine_transp_sub-bd"/>
</dbReference>
<evidence type="ECO:0000259" key="3">
    <source>
        <dbReference type="Pfam" id="PF04069"/>
    </source>
</evidence>
<dbReference type="SUPFAM" id="SSF53850">
    <property type="entry name" value="Periplasmic binding protein-like II"/>
    <property type="match status" value="1"/>
</dbReference>
<sequence length="279" mass="29047">MFRRLVLGLLALAVVACGSPAPGPSLAVGATADPEMTLLAQLYAAALRSYGSAAHVQIVDDPLAALDSGAVSVVPGFTGRLLRQFAPGTTVRSDSQVYRAMVGVLPEGVAAGDYTTSAEDKPALAVTDATVTAWGSRDLTALVSHCAGLRVGAVAHTPGLPPAVGGCTWAPPREFPDQTTMFDALRAGEITAGWTNTADAGMPSEFVVLADRKPALVMAENIVPLYRRNGLDEQQVRAINEIAGVLDTGSLVDMRQHVAEGRDPQSVAEDWLSAHPLGR</sequence>
<evidence type="ECO:0000256" key="1">
    <source>
        <dbReference type="SAM" id="MobiDB-lite"/>
    </source>
</evidence>
<evidence type="ECO:0000313" key="4">
    <source>
        <dbReference type="EMBL" id="BBY62559.1"/>
    </source>
</evidence>
<proteinExistence type="predicted"/>
<gene>
    <name evidence="4" type="primary">lpqZ</name>
    <name evidence="4" type="ORF">MHEL_08020</name>
</gene>
<accession>A0A7I7T264</accession>
<keyword evidence="2" id="KW-0732">Signal</keyword>
<dbReference type="KEGG" id="mhev:MHEL_08020"/>
<feature type="region of interest" description="Disordered" evidence="1">
    <location>
        <begin position="260"/>
        <end position="279"/>
    </location>
</feature>
<feature type="domain" description="ABC-type glycine betaine transport system substrate-binding" evidence="3">
    <location>
        <begin position="26"/>
        <end position="273"/>
    </location>
</feature>
<dbReference type="PROSITE" id="PS51257">
    <property type="entry name" value="PROKAR_LIPOPROTEIN"/>
    <property type="match status" value="1"/>
</dbReference>
<keyword evidence="5" id="KW-1185">Reference proteome</keyword>
<dbReference type="GO" id="GO:0022857">
    <property type="term" value="F:transmembrane transporter activity"/>
    <property type="evidence" value="ECO:0007669"/>
    <property type="project" value="InterPro"/>
</dbReference>
<dbReference type="AlphaFoldDB" id="A0A7I7T264"/>
<organism evidence="4 5">
    <name type="scientific">Mycolicibacterium helvum</name>
    <dbReference type="NCBI Taxonomy" id="1534349"/>
    <lineage>
        <taxon>Bacteria</taxon>
        <taxon>Bacillati</taxon>
        <taxon>Actinomycetota</taxon>
        <taxon>Actinomycetes</taxon>
        <taxon>Mycobacteriales</taxon>
        <taxon>Mycobacteriaceae</taxon>
        <taxon>Mycolicibacterium</taxon>
    </lineage>
</organism>
<reference evidence="4 5" key="1">
    <citation type="journal article" date="2019" name="Emerg. Microbes Infect.">
        <title>Comprehensive subspecies identification of 175 nontuberculous mycobacteria species based on 7547 genomic profiles.</title>
        <authorList>
            <person name="Matsumoto Y."/>
            <person name="Kinjo T."/>
            <person name="Motooka D."/>
            <person name="Nabeya D."/>
            <person name="Jung N."/>
            <person name="Uechi K."/>
            <person name="Horii T."/>
            <person name="Iida T."/>
            <person name="Fujita J."/>
            <person name="Nakamura S."/>
        </authorList>
    </citation>
    <scope>NUCLEOTIDE SEQUENCE [LARGE SCALE GENOMIC DNA]</scope>
    <source>
        <strain evidence="4 5">JCM 30396</strain>
    </source>
</reference>
<name>A0A7I7T264_9MYCO</name>
<dbReference type="GO" id="GO:0043190">
    <property type="term" value="C:ATP-binding cassette (ABC) transporter complex"/>
    <property type="evidence" value="ECO:0007669"/>
    <property type="project" value="InterPro"/>
</dbReference>
<evidence type="ECO:0000256" key="2">
    <source>
        <dbReference type="SAM" id="SignalP"/>
    </source>
</evidence>
<dbReference type="EMBL" id="AP022596">
    <property type="protein sequence ID" value="BBY62559.1"/>
    <property type="molecule type" value="Genomic_DNA"/>
</dbReference>
<protein>
    <recommendedName>
        <fullName evidence="3">ABC-type glycine betaine transport system substrate-binding domain-containing protein</fullName>
    </recommendedName>
</protein>
<dbReference type="Gene3D" id="3.40.190.120">
    <property type="entry name" value="Osmoprotection protein (prox), domain 2"/>
    <property type="match status" value="1"/>
</dbReference>
<evidence type="ECO:0000313" key="5">
    <source>
        <dbReference type="Proteomes" id="UP000467148"/>
    </source>
</evidence>
<feature type="chain" id="PRO_5029837674" description="ABC-type glycine betaine transport system substrate-binding domain-containing protein" evidence="2">
    <location>
        <begin position="28"/>
        <end position="279"/>
    </location>
</feature>
<dbReference type="Pfam" id="PF04069">
    <property type="entry name" value="OpuAC"/>
    <property type="match status" value="1"/>
</dbReference>
<dbReference type="Proteomes" id="UP000467148">
    <property type="component" value="Chromosome"/>
</dbReference>
<dbReference type="RefSeq" id="WP_170314201.1">
    <property type="nucleotide sequence ID" value="NZ_AP022596.1"/>
</dbReference>
<dbReference type="Gene3D" id="3.40.190.10">
    <property type="entry name" value="Periplasmic binding protein-like II"/>
    <property type="match status" value="1"/>
</dbReference>
<feature type="signal peptide" evidence="2">
    <location>
        <begin position="1"/>
        <end position="27"/>
    </location>
</feature>